<feature type="domain" description="Phosphodiester glycosidase" evidence="2">
    <location>
        <begin position="75"/>
        <end position="219"/>
    </location>
</feature>
<dbReference type="InterPro" id="IPR018711">
    <property type="entry name" value="NAGPA"/>
</dbReference>
<dbReference type="AlphaFoldDB" id="A0A975WE55"/>
<organism evidence="3 4">
    <name type="scientific">Marinovum algicola</name>
    <dbReference type="NCBI Taxonomy" id="42444"/>
    <lineage>
        <taxon>Bacteria</taxon>
        <taxon>Pseudomonadati</taxon>
        <taxon>Pseudomonadota</taxon>
        <taxon>Alphaproteobacteria</taxon>
        <taxon>Rhodobacterales</taxon>
        <taxon>Roseobacteraceae</taxon>
        <taxon>Marinovum</taxon>
    </lineage>
</organism>
<dbReference type="RefSeq" id="WP_074839085.1">
    <property type="nucleotide sequence ID" value="NZ_CATLQZ010000002.1"/>
</dbReference>
<evidence type="ECO:0000313" key="3">
    <source>
        <dbReference type="EMBL" id="SEK05762.1"/>
    </source>
</evidence>
<dbReference type="Pfam" id="PF09992">
    <property type="entry name" value="NAGPA"/>
    <property type="match status" value="1"/>
</dbReference>
<protein>
    <submittedName>
        <fullName evidence="3">Uncharacterized protein YigE, DUF2233 family</fullName>
    </submittedName>
</protein>
<keyword evidence="1" id="KW-0732">Signal</keyword>
<keyword evidence="4" id="KW-1185">Reference proteome</keyword>
<evidence type="ECO:0000313" key="4">
    <source>
        <dbReference type="Proteomes" id="UP000182932"/>
    </source>
</evidence>
<reference evidence="3 4" key="1">
    <citation type="submission" date="2016-10" db="EMBL/GenBank/DDBJ databases">
        <authorList>
            <person name="Varghese N."/>
            <person name="Submissions S."/>
        </authorList>
    </citation>
    <scope>NUCLEOTIDE SEQUENCE [LARGE SCALE GENOMIC DNA]</scope>
    <source>
        <strain evidence="3 4">FF3</strain>
    </source>
</reference>
<name>A0A975WE55_9RHOB</name>
<evidence type="ECO:0000256" key="1">
    <source>
        <dbReference type="SAM" id="SignalP"/>
    </source>
</evidence>
<gene>
    <name evidence="3" type="ORF">SAMN04487940_12226</name>
</gene>
<feature type="chain" id="PRO_5037493627" evidence="1">
    <location>
        <begin position="21"/>
        <end position="246"/>
    </location>
</feature>
<sequence>MRLRGGLTALLLLVAAPAMAVTCSDERYEGNRFTVCKVSPGEEELRLYRADEAGAPYGTFANLERAVQAEGKQLRFATNGGMYHDDRAPVGHYIEEGEEEMRVIANEGPGNFGLLPNGVLCLRPGRADVIETRRYLDQAPDCRYATQSGPMLVIDGDLHPDFLPDGTSRYIRNGVGTSGDGKTAYFVISNNTVTFWEFASFFRDVLGVPQALFLDGNVSRLHAPDIGRSDLGFPMGPIIAVVVPDP</sequence>
<accession>A0A975WE55</accession>
<proteinExistence type="predicted"/>
<feature type="signal peptide" evidence="1">
    <location>
        <begin position="1"/>
        <end position="20"/>
    </location>
</feature>
<comment type="caution">
    <text evidence="3">The sequence shown here is derived from an EMBL/GenBank/DDBJ whole genome shotgun (WGS) entry which is preliminary data.</text>
</comment>
<dbReference type="EMBL" id="FNYY01000022">
    <property type="protein sequence ID" value="SEK05762.1"/>
    <property type="molecule type" value="Genomic_DNA"/>
</dbReference>
<dbReference type="Proteomes" id="UP000182932">
    <property type="component" value="Unassembled WGS sequence"/>
</dbReference>
<evidence type="ECO:0000259" key="2">
    <source>
        <dbReference type="Pfam" id="PF09992"/>
    </source>
</evidence>
<dbReference type="GeneID" id="80820501"/>